<evidence type="ECO:0000256" key="6">
    <source>
        <dbReference type="SAM" id="MobiDB-lite"/>
    </source>
</evidence>
<evidence type="ECO:0000259" key="8">
    <source>
        <dbReference type="SMART" id="SM01332"/>
    </source>
</evidence>
<dbReference type="CDD" id="cd20543">
    <property type="entry name" value="CYCLIN_AtCycD-like_rpt1"/>
    <property type="match status" value="1"/>
</dbReference>
<dbReference type="InterPro" id="IPR036915">
    <property type="entry name" value="Cyclin-like_sf"/>
</dbReference>
<evidence type="ECO:0000259" key="7">
    <source>
        <dbReference type="SMART" id="SM00385"/>
    </source>
</evidence>
<evidence type="ECO:0000313" key="9">
    <source>
        <dbReference type="EMBL" id="PWZ28689.1"/>
    </source>
</evidence>
<gene>
    <name evidence="9" type="ORF">Zm00014a_006617</name>
</gene>
<sequence>RTTACAFPKYFRHLPDTKHEVERARHSQAAARHNCTALCLLRPSSPLVLLRSALPHSALLAKHAHQPTAQPDQRGGDYSAGVARQERETQPEKGADFDLLVSGGSEIRRYRAMAPSCYDVAASMLLCAEEHSSILCFEEEEEELEAVGRKRGRSPGYGDDFGVDLFPPQTEECVAGLVEREREHMPRADYGQRLRGDGVDLCVRQEAIDCIWKVYTYYNFRPLTAYLAVNYLDRFLSLYKLPEGKGWMTQLLSVACVSLAAKMEETAVPQCLDLQVGDARFVFEAKTIQRMELLVLTTLNWRMQAVTPFSYVDYFLNRLSGGNAALRNCLFQSAELILCAARGTSCIGFRPSEIAAAVAAAVVGEVDVAGIENACAHVDKERVLRCQEAIQSMAFPVPVPQSPVGVLDAGYLSYKSEDDAAAAATAASHGASGSSTSSPVTSKRRKLTSR</sequence>
<keyword evidence="4" id="KW-0131">Cell cycle</keyword>
<dbReference type="Gene3D" id="1.10.472.10">
    <property type="entry name" value="Cyclin-like"/>
    <property type="match status" value="2"/>
</dbReference>
<dbReference type="AlphaFoldDB" id="A0A3L6F6I3"/>
<dbReference type="FunFam" id="1.10.472.10:FF:000034">
    <property type="entry name" value="D2/4-type cyclin"/>
    <property type="match status" value="1"/>
</dbReference>
<dbReference type="EMBL" id="NCVQ01000005">
    <property type="protein sequence ID" value="PWZ28689.1"/>
    <property type="molecule type" value="Genomic_DNA"/>
</dbReference>
<organism evidence="9 10">
    <name type="scientific">Zea mays</name>
    <name type="common">Maize</name>
    <dbReference type="NCBI Taxonomy" id="4577"/>
    <lineage>
        <taxon>Eukaryota</taxon>
        <taxon>Viridiplantae</taxon>
        <taxon>Streptophyta</taxon>
        <taxon>Embryophyta</taxon>
        <taxon>Tracheophyta</taxon>
        <taxon>Spermatophyta</taxon>
        <taxon>Magnoliopsida</taxon>
        <taxon>Liliopsida</taxon>
        <taxon>Poales</taxon>
        <taxon>Poaceae</taxon>
        <taxon>PACMAD clade</taxon>
        <taxon>Panicoideae</taxon>
        <taxon>Andropogonodae</taxon>
        <taxon>Andropogoneae</taxon>
        <taxon>Tripsacinae</taxon>
        <taxon>Zea</taxon>
    </lineage>
</organism>
<dbReference type="InterPro" id="IPR039361">
    <property type="entry name" value="Cyclin"/>
</dbReference>
<evidence type="ECO:0000256" key="5">
    <source>
        <dbReference type="RuleBase" id="RU000383"/>
    </source>
</evidence>
<reference evidence="9 10" key="1">
    <citation type="journal article" date="2018" name="Nat. Genet.">
        <title>Extensive intraspecific gene order and gene structural variations between Mo17 and other maize genomes.</title>
        <authorList>
            <person name="Sun S."/>
            <person name="Zhou Y."/>
            <person name="Chen J."/>
            <person name="Shi J."/>
            <person name="Zhao H."/>
            <person name="Zhao H."/>
            <person name="Song W."/>
            <person name="Zhang M."/>
            <person name="Cui Y."/>
            <person name="Dong X."/>
            <person name="Liu H."/>
            <person name="Ma X."/>
            <person name="Jiao Y."/>
            <person name="Wang B."/>
            <person name="Wei X."/>
            <person name="Stein J.C."/>
            <person name="Glaubitz J.C."/>
            <person name="Lu F."/>
            <person name="Yu G."/>
            <person name="Liang C."/>
            <person name="Fengler K."/>
            <person name="Li B."/>
            <person name="Rafalski A."/>
            <person name="Schnable P.S."/>
            <person name="Ware D.H."/>
            <person name="Buckler E.S."/>
            <person name="Lai J."/>
        </authorList>
    </citation>
    <scope>NUCLEOTIDE SEQUENCE [LARGE SCALE GENOMIC DNA]</scope>
    <source>
        <strain evidence="10">cv. Missouri 17</strain>
        <tissue evidence="9">Seedling</tissue>
    </source>
</reference>
<feature type="compositionally biased region" description="Basic and acidic residues" evidence="6">
    <location>
        <begin position="84"/>
        <end position="94"/>
    </location>
</feature>
<evidence type="ECO:0000256" key="4">
    <source>
        <dbReference type="ARBA" id="ARBA00023306"/>
    </source>
</evidence>
<evidence type="ECO:0000256" key="3">
    <source>
        <dbReference type="ARBA" id="ARBA00023127"/>
    </source>
</evidence>
<dbReference type="InterPro" id="IPR006671">
    <property type="entry name" value="Cyclin_N"/>
</dbReference>
<dbReference type="Pfam" id="PF02984">
    <property type="entry name" value="Cyclin_C"/>
    <property type="match status" value="1"/>
</dbReference>
<feature type="non-terminal residue" evidence="9">
    <location>
        <position position="1"/>
    </location>
</feature>
<evidence type="ECO:0000313" key="10">
    <source>
        <dbReference type="Proteomes" id="UP000251960"/>
    </source>
</evidence>
<feature type="region of interest" description="Disordered" evidence="6">
    <location>
        <begin position="62"/>
        <end position="94"/>
    </location>
</feature>
<dbReference type="GO" id="GO:0051301">
    <property type="term" value="P:cell division"/>
    <property type="evidence" value="ECO:0007669"/>
    <property type="project" value="UniProtKB-KW"/>
</dbReference>
<dbReference type="Proteomes" id="UP000251960">
    <property type="component" value="Chromosome 4"/>
</dbReference>
<keyword evidence="2" id="KW-0132">Cell division</keyword>
<dbReference type="Pfam" id="PF00134">
    <property type="entry name" value="Cyclin_N"/>
    <property type="match status" value="1"/>
</dbReference>
<dbReference type="InterPro" id="IPR004367">
    <property type="entry name" value="Cyclin_C-dom"/>
</dbReference>
<dbReference type="ExpressionAtlas" id="A0A3L6F6I3">
    <property type="expression patterns" value="baseline and differential"/>
</dbReference>
<comment type="caution">
    <text evidence="9">The sequence shown here is derived from an EMBL/GenBank/DDBJ whole genome shotgun (WGS) entry which is preliminary data.</text>
</comment>
<proteinExistence type="inferred from homology"/>
<dbReference type="FunFam" id="1.10.472.10:FF:000040">
    <property type="entry name" value="D6-type cyclin"/>
    <property type="match status" value="1"/>
</dbReference>
<feature type="domain" description="Cyclin-like" evidence="7">
    <location>
        <begin position="209"/>
        <end position="297"/>
    </location>
</feature>
<name>A0A3L6F6I3_MAIZE</name>
<evidence type="ECO:0000256" key="1">
    <source>
        <dbReference type="ARBA" id="ARBA00009065"/>
    </source>
</evidence>
<dbReference type="InterPro" id="IPR013763">
    <property type="entry name" value="Cyclin-like_dom"/>
</dbReference>
<dbReference type="SMART" id="SM00385">
    <property type="entry name" value="CYCLIN"/>
    <property type="match status" value="1"/>
</dbReference>
<protein>
    <submittedName>
        <fullName evidence="9">Cyclin-D4-2</fullName>
    </submittedName>
</protein>
<feature type="compositionally biased region" description="Low complexity" evidence="6">
    <location>
        <begin position="425"/>
        <end position="438"/>
    </location>
</feature>
<evidence type="ECO:0000256" key="2">
    <source>
        <dbReference type="ARBA" id="ARBA00022618"/>
    </source>
</evidence>
<dbReference type="SUPFAM" id="SSF47954">
    <property type="entry name" value="Cyclin-like"/>
    <property type="match status" value="1"/>
</dbReference>
<dbReference type="PANTHER" id="PTHR10177">
    <property type="entry name" value="CYCLINS"/>
    <property type="match status" value="1"/>
</dbReference>
<feature type="domain" description="Cyclin C-terminal" evidence="8">
    <location>
        <begin position="306"/>
        <end position="432"/>
    </location>
</feature>
<dbReference type="SMART" id="SM01332">
    <property type="entry name" value="Cyclin_C"/>
    <property type="match status" value="1"/>
</dbReference>
<comment type="similarity">
    <text evidence="1">Belongs to the cyclin family. Cyclin D subfamily.</text>
</comment>
<accession>A0A3L6F6I3</accession>
<feature type="region of interest" description="Disordered" evidence="6">
    <location>
        <begin position="425"/>
        <end position="450"/>
    </location>
</feature>
<keyword evidence="3 5" id="KW-0195">Cyclin</keyword>